<dbReference type="SUPFAM" id="SSF53187">
    <property type="entry name" value="Zn-dependent exopeptidases"/>
    <property type="match status" value="1"/>
</dbReference>
<dbReference type="Gene3D" id="3.40.630.10">
    <property type="entry name" value="Zn peptidases"/>
    <property type="match status" value="1"/>
</dbReference>
<dbReference type="GO" id="GO:0030145">
    <property type="term" value="F:manganese ion binding"/>
    <property type="evidence" value="ECO:0007669"/>
    <property type="project" value="InterPro"/>
</dbReference>
<dbReference type="CDD" id="cd00433">
    <property type="entry name" value="Peptidase_M17"/>
    <property type="match status" value="1"/>
</dbReference>
<evidence type="ECO:0000256" key="4">
    <source>
        <dbReference type="ARBA" id="ARBA00022801"/>
    </source>
</evidence>
<dbReference type="PROSITE" id="PS00631">
    <property type="entry name" value="CYTOSOL_AP"/>
    <property type="match status" value="1"/>
</dbReference>
<protein>
    <submittedName>
        <fullName evidence="6">Cytosol aminopeptidase pepa</fullName>
        <ecNumber evidence="6">3.4.11.1</ecNumber>
    </submittedName>
</protein>
<feature type="domain" description="Cytosol aminopeptidase" evidence="5">
    <location>
        <begin position="41"/>
        <end position="48"/>
    </location>
</feature>
<evidence type="ECO:0000313" key="6">
    <source>
        <dbReference type="EMBL" id="KUG21802.1"/>
    </source>
</evidence>
<proteinExistence type="inferred from homology"/>
<comment type="caution">
    <text evidence="6">The sequence shown here is derived from an EMBL/GenBank/DDBJ whole genome shotgun (WGS) entry which is preliminary data.</text>
</comment>
<dbReference type="PANTHER" id="PTHR11963">
    <property type="entry name" value="LEUCINE AMINOPEPTIDASE-RELATED"/>
    <property type="match status" value="1"/>
</dbReference>
<dbReference type="GO" id="GO:0005737">
    <property type="term" value="C:cytoplasm"/>
    <property type="evidence" value="ECO:0007669"/>
    <property type="project" value="InterPro"/>
</dbReference>
<accession>A0A0W8FLK5</accession>
<dbReference type="InterPro" id="IPR011356">
    <property type="entry name" value="Leucine_aapep/pepB"/>
</dbReference>
<dbReference type="EMBL" id="LNQE01001020">
    <property type="protein sequence ID" value="KUG21802.1"/>
    <property type="molecule type" value="Genomic_DNA"/>
</dbReference>
<keyword evidence="4 6" id="KW-0378">Hydrolase</keyword>
<evidence type="ECO:0000256" key="1">
    <source>
        <dbReference type="ARBA" id="ARBA00009528"/>
    </source>
</evidence>
<name>A0A0W8FLK5_9ZZZZ</name>
<dbReference type="GO" id="GO:0070006">
    <property type="term" value="F:metalloaminopeptidase activity"/>
    <property type="evidence" value="ECO:0007669"/>
    <property type="project" value="InterPro"/>
</dbReference>
<dbReference type="AlphaFoldDB" id="A0A0W8FLK5"/>
<organism evidence="6">
    <name type="scientific">hydrocarbon metagenome</name>
    <dbReference type="NCBI Taxonomy" id="938273"/>
    <lineage>
        <taxon>unclassified sequences</taxon>
        <taxon>metagenomes</taxon>
        <taxon>ecological metagenomes</taxon>
    </lineage>
</organism>
<keyword evidence="2 6" id="KW-0031">Aminopeptidase</keyword>
<dbReference type="GO" id="GO:0006508">
    <property type="term" value="P:proteolysis"/>
    <property type="evidence" value="ECO:0007669"/>
    <property type="project" value="UniProtKB-KW"/>
</dbReference>
<comment type="similarity">
    <text evidence="1">Belongs to the peptidase M17 family.</text>
</comment>
<evidence type="ECO:0000259" key="5">
    <source>
        <dbReference type="PROSITE" id="PS00631"/>
    </source>
</evidence>
<keyword evidence="3" id="KW-0645">Protease</keyword>
<evidence type="ECO:0000256" key="3">
    <source>
        <dbReference type="ARBA" id="ARBA00022670"/>
    </source>
</evidence>
<reference evidence="6" key="1">
    <citation type="journal article" date="2015" name="Proc. Natl. Acad. Sci. U.S.A.">
        <title>Networks of energetic and metabolic interactions define dynamics in microbial communities.</title>
        <authorList>
            <person name="Embree M."/>
            <person name="Liu J.K."/>
            <person name="Al-Bassam M.M."/>
            <person name="Zengler K."/>
        </authorList>
    </citation>
    <scope>NUCLEOTIDE SEQUENCE</scope>
</reference>
<dbReference type="PRINTS" id="PR00481">
    <property type="entry name" value="LAMNOPPTDASE"/>
</dbReference>
<dbReference type="PANTHER" id="PTHR11963:SF23">
    <property type="entry name" value="CYTOSOL AMINOPEPTIDASE"/>
    <property type="match status" value="1"/>
</dbReference>
<dbReference type="InterPro" id="IPR000819">
    <property type="entry name" value="Peptidase_M17_C"/>
</dbReference>
<sequence>MQLPLNIVALVPATENLPSGSAYKPGDIVKSYSGKTIEVLNTDAEGRLILADALAYASELKPAAVVDVATLTGACVIALGDDVIGMLGTDDKLKNEINKAAQSTGELVWELPLWESYHELIKSDIADYKNSSGRAGSTITAAAFLSKFVGDVPWVHLDIAGPAWTTKDKPYIPKGAAGVTVRLLVEFLRNRVHR</sequence>
<evidence type="ECO:0000256" key="2">
    <source>
        <dbReference type="ARBA" id="ARBA00022438"/>
    </source>
</evidence>
<dbReference type="Pfam" id="PF00883">
    <property type="entry name" value="Peptidase_M17"/>
    <property type="match status" value="1"/>
</dbReference>
<gene>
    <name evidence="6" type="ORF">ASZ90_008440</name>
</gene>
<dbReference type="EC" id="3.4.11.1" evidence="6"/>